<evidence type="ECO:0000313" key="8">
    <source>
        <dbReference type="Proteomes" id="UP000596660"/>
    </source>
</evidence>
<accession>A0A803N3H3</accession>
<feature type="domain" description="NAC" evidence="6">
    <location>
        <begin position="14"/>
        <end position="172"/>
    </location>
</feature>
<dbReference type="GO" id="GO:0006355">
    <property type="term" value="P:regulation of DNA-templated transcription"/>
    <property type="evidence" value="ECO:0007669"/>
    <property type="project" value="InterPro"/>
</dbReference>
<dbReference type="FunFam" id="2.170.150.80:FF:000007">
    <property type="entry name" value="NAC domain-containing protein 35"/>
    <property type="match status" value="1"/>
</dbReference>
<sequence length="385" mass="43124">MEEKHEVDKVDDVILPGFRFHPTDEELVAFYLKRKILQQSLPIELIKQVDIYKYDPWDLPKLASTGEKEWYFYCPRDRKYRNSSRPNRVTCAGFWKATGTDRPIYSSDGAKCIGLKKSLVFYRGRAAKGMKTDWMMHEFRLPSLHDSAPPKKLFDRSFPANDAWAICRIFKKTNTMAQRAITHSWVSPLTETTAACDMFNQASNLIGSHFSPDNISCTTEGANSSIQACNNSNLQNTTSSPVSFSTLDQYKPITNPMVSKVSVIPTSFADLPNNLIFPSGEVSAMFLNLTPAFTSEVGKITDIIDFGGSQQLFNGLPMGLSQNIVEAEDQLGFRKSQNQQWNGIRSIGFPFSLPSSVSNSGTLSWDSAPCPSELSTSYSSNKCYR</sequence>
<dbReference type="PROSITE" id="PS51005">
    <property type="entry name" value="NAC"/>
    <property type="match status" value="1"/>
</dbReference>
<proteinExistence type="predicted"/>
<evidence type="ECO:0000256" key="4">
    <source>
        <dbReference type="ARBA" id="ARBA00023163"/>
    </source>
</evidence>
<evidence type="ECO:0000256" key="1">
    <source>
        <dbReference type="ARBA" id="ARBA00004123"/>
    </source>
</evidence>
<dbReference type="KEGG" id="cqi:110730357"/>
<keyword evidence="4" id="KW-0804">Transcription</keyword>
<dbReference type="InterPro" id="IPR003441">
    <property type="entry name" value="NAC-dom"/>
</dbReference>
<dbReference type="Gramene" id="AUR62039815-RA">
    <property type="protein sequence ID" value="AUR62039815-RA:cds"/>
    <property type="gene ID" value="AUR62039815"/>
</dbReference>
<dbReference type="RefSeq" id="XP_021765840.1">
    <property type="nucleotide sequence ID" value="XM_021910148.1"/>
</dbReference>
<reference evidence="7" key="1">
    <citation type="journal article" date="2017" name="Nature">
        <title>The genome of Chenopodium quinoa.</title>
        <authorList>
            <person name="Jarvis D.E."/>
            <person name="Ho Y.S."/>
            <person name="Lightfoot D.J."/>
            <person name="Schmoeckel S.M."/>
            <person name="Li B."/>
            <person name="Borm T.J.A."/>
            <person name="Ohyanagi H."/>
            <person name="Mineta K."/>
            <person name="Michell C.T."/>
            <person name="Saber N."/>
            <person name="Kharbatia N.M."/>
            <person name="Rupper R.R."/>
            <person name="Sharp A.R."/>
            <person name="Dally N."/>
            <person name="Boughton B.A."/>
            <person name="Woo Y.H."/>
            <person name="Gao G."/>
            <person name="Schijlen E.G.W.M."/>
            <person name="Guo X."/>
            <person name="Momin A.A."/>
            <person name="Negrao S."/>
            <person name="Al-Babili S."/>
            <person name="Gehring C."/>
            <person name="Roessner U."/>
            <person name="Jung C."/>
            <person name="Murphy K."/>
            <person name="Arold S.T."/>
            <person name="Gojobori T."/>
            <person name="van der Linden C.G."/>
            <person name="van Loo E.N."/>
            <person name="Jellen E.N."/>
            <person name="Maughan P.J."/>
            <person name="Tester M."/>
        </authorList>
    </citation>
    <scope>NUCLEOTIDE SEQUENCE [LARGE SCALE GENOMIC DNA]</scope>
    <source>
        <strain evidence="7">cv. PI 614886</strain>
    </source>
</reference>
<evidence type="ECO:0000313" key="7">
    <source>
        <dbReference type="EnsemblPlants" id="AUR62039815-RA:cds"/>
    </source>
</evidence>
<evidence type="ECO:0000256" key="3">
    <source>
        <dbReference type="ARBA" id="ARBA00023125"/>
    </source>
</evidence>
<evidence type="ECO:0000259" key="6">
    <source>
        <dbReference type="PROSITE" id="PS51005"/>
    </source>
</evidence>
<dbReference type="Pfam" id="PF02365">
    <property type="entry name" value="NAM"/>
    <property type="match status" value="1"/>
</dbReference>
<dbReference type="GO" id="GO:0003677">
    <property type="term" value="F:DNA binding"/>
    <property type="evidence" value="ECO:0007669"/>
    <property type="project" value="UniProtKB-KW"/>
</dbReference>
<reference evidence="7" key="2">
    <citation type="submission" date="2021-03" db="UniProtKB">
        <authorList>
            <consortium name="EnsemblPlants"/>
        </authorList>
    </citation>
    <scope>IDENTIFICATION</scope>
</reference>
<dbReference type="AlphaFoldDB" id="A0A803N3H3"/>
<dbReference type="OrthoDB" id="1841925at2759"/>
<organism evidence="7 8">
    <name type="scientific">Chenopodium quinoa</name>
    <name type="common">Quinoa</name>
    <dbReference type="NCBI Taxonomy" id="63459"/>
    <lineage>
        <taxon>Eukaryota</taxon>
        <taxon>Viridiplantae</taxon>
        <taxon>Streptophyta</taxon>
        <taxon>Embryophyta</taxon>
        <taxon>Tracheophyta</taxon>
        <taxon>Spermatophyta</taxon>
        <taxon>Magnoliopsida</taxon>
        <taxon>eudicotyledons</taxon>
        <taxon>Gunneridae</taxon>
        <taxon>Pentapetalae</taxon>
        <taxon>Caryophyllales</taxon>
        <taxon>Chenopodiaceae</taxon>
        <taxon>Chenopodioideae</taxon>
        <taxon>Atripliceae</taxon>
        <taxon>Chenopodium</taxon>
    </lineage>
</organism>
<keyword evidence="5" id="KW-0539">Nucleus</keyword>
<dbReference type="Proteomes" id="UP000596660">
    <property type="component" value="Unplaced"/>
</dbReference>
<evidence type="ECO:0000256" key="5">
    <source>
        <dbReference type="ARBA" id="ARBA00023242"/>
    </source>
</evidence>
<dbReference type="GO" id="GO:0099402">
    <property type="term" value="P:plant organ development"/>
    <property type="evidence" value="ECO:0007669"/>
    <property type="project" value="UniProtKB-ARBA"/>
</dbReference>
<dbReference type="InterPro" id="IPR036093">
    <property type="entry name" value="NAC_dom_sf"/>
</dbReference>
<dbReference type="Gene3D" id="2.170.150.80">
    <property type="entry name" value="NAC domain"/>
    <property type="match status" value="1"/>
</dbReference>
<dbReference type="GO" id="GO:0005634">
    <property type="term" value="C:nucleus"/>
    <property type="evidence" value="ECO:0007669"/>
    <property type="project" value="UniProtKB-SubCell"/>
</dbReference>
<dbReference type="GeneID" id="110730357"/>
<dbReference type="PANTHER" id="PTHR31744">
    <property type="entry name" value="PROTEIN CUP-SHAPED COTYLEDON 2-RELATED"/>
    <property type="match status" value="1"/>
</dbReference>
<name>A0A803N3H3_CHEQI</name>
<comment type="subcellular location">
    <subcellularLocation>
        <location evidence="1">Nucleus</location>
    </subcellularLocation>
</comment>
<dbReference type="SUPFAM" id="SSF101941">
    <property type="entry name" value="NAC domain"/>
    <property type="match status" value="1"/>
</dbReference>
<keyword evidence="3" id="KW-0238">DNA-binding</keyword>
<gene>
    <name evidence="7" type="primary">LOC110730357</name>
</gene>
<evidence type="ECO:0000256" key="2">
    <source>
        <dbReference type="ARBA" id="ARBA00023015"/>
    </source>
</evidence>
<dbReference type="OMA" id="HLLMGFP"/>
<protein>
    <recommendedName>
        <fullName evidence="6">NAC domain-containing protein</fullName>
    </recommendedName>
</protein>
<dbReference type="PANTHER" id="PTHR31744:SF56">
    <property type="entry name" value="NAC DOMAIN-CONTAINING PROTEIN 94-RELATED"/>
    <property type="match status" value="1"/>
</dbReference>
<keyword evidence="2" id="KW-0805">Transcription regulation</keyword>
<keyword evidence="8" id="KW-1185">Reference proteome</keyword>
<dbReference type="EnsemblPlants" id="AUR62039815-RA">
    <property type="protein sequence ID" value="AUR62039815-RA:cds"/>
    <property type="gene ID" value="AUR62039815"/>
</dbReference>